<organism evidence="1 2">
    <name type="scientific">Solimonas aquatica</name>
    <dbReference type="NCBI Taxonomy" id="489703"/>
    <lineage>
        <taxon>Bacteria</taxon>
        <taxon>Pseudomonadati</taxon>
        <taxon>Pseudomonadota</taxon>
        <taxon>Gammaproteobacteria</taxon>
        <taxon>Nevskiales</taxon>
        <taxon>Nevskiaceae</taxon>
        <taxon>Solimonas</taxon>
    </lineage>
</organism>
<accession>A0A1H9FLS2</accession>
<keyword evidence="2" id="KW-1185">Reference proteome</keyword>
<reference evidence="1 2" key="1">
    <citation type="submission" date="2016-10" db="EMBL/GenBank/DDBJ databases">
        <authorList>
            <person name="de Groot N.N."/>
        </authorList>
    </citation>
    <scope>NUCLEOTIDE SEQUENCE [LARGE SCALE GENOMIC DNA]</scope>
    <source>
        <strain evidence="1 2">DSM 25927</strain>
    </source>
</reference>
<dbReference type="Proteomes" id="UP000199233">
    <property type="component" value="Unassembled WGS sequence"/>
</dbReference>
<dbReference type="PANTHER" id="PTHR37530:SF1">
    <property type="entry name" value="OUTER MEMBRANE PROTEIN SLP"/>
    <property type="match status" value="1"/>
</dbReference>
<protein>
    <submittedName>
        <fullName evidence="1">Outer membrane lipoprotein</fullName>
    </submittedName>
</protein>
<dbReference type="PANTHER" id="PTHR37530">
    <property type="entry name" value="OUTER MEMBRANE PROTEIN SLP"/>
    <property type="match status" value="1"/>
</dbReference>
<sequence>MVADINARTIRGALAAGTLLALSACFTPQPLRGDFAPLRPDQVQAGGNTTVPVRWGGTLLSLSNEQGLSCVEVLARPLDSTGKPQPVQQDYGRFLACQPGYLDPQRYATGRVLTVIGYAIGLQPAQAGASTTRHARLKAEQFYLWQSRGDEGVVYLSDPYFSAQQYPQPYYAAPEAQGQAAALRKTPTTAAP</sequence>
<gene>
    <name evidence="1" type="ORF">SAMN04488038_10630</name>
</gene>
<dbReference type="GO" id="GO:0019867">
    <property type="term" value="C:outer membrane"/>
    <property type="evidence" value="ECO:0007669"/>
    <property type="project" value="InterPro"/>
</dbReference>
<dbReference type="EMBL" id="FOFS01000006">
    <property type="protein sequence ID" value="SEQ38897.1"/>
    <property type="molecule type" value="Genomic_DNA"/>
</dbReference>
<evidence type="ECO:0000313" key="1">
    <source>
        <dbReference type="EMBL" id="SEQ38897.1"/>
    </source>
</evidence>
<dbReference type="Pfam" id="PF03843">
    <property type="entry name" value="Slp"/>
    <property type="match status" value="1"/>
</dbReference>
<dbReference type="RefSeq" id="WP_177188908.1">
    <property type="nucleotide sequence ID" value="NZ_FOFS01000006.1"/>
</dbReference>
<proteinExistence type="predicted"/>
<name>A0A1H9FLS2_9GAMM</name>
<evidence type="ECO:0000313" key="2">
    <source>
        <dbReference type="Proteomes" id="UP000199233"/>
    </source>
</evidence>
<dbReference type="STRING" id="489703.SAMN04488038_10630"/>
<keyword evidence="1" id="KW-0449">Lipoprotein</keyword>
<dbReference type="AlphaFoldDB" id="A0A1H9FLS2"/>
<dbReference type="InterPro" id="IPR004658">
    <property type="entry name" value="OMP_Slp"/>
</dbReference>